<feature type="compositionally biased region" description="Pro residues" evidence="1">
    <location>
        <begin position="105"/>
        <end position="117"/>
    </location>
</feature>
<dbReference type="AlphaFoldDB" id="A0A1B6IT91"/>
<sequence length="234" mass="25318">MDIDIPLPGEEVPLSEIEPPDIPMPDDPPEPFRGSPVSTPAISAESTLSEPSQEDPEEIYPVLPSEPGPFSTATDDESYDPNRYSPSVPMEEDDLPVAEVSNVPPLLPPPPPPPSLAPLPSTSNPALLSSSPTPSSTQTRSLVLGKTQAKKRLLAFSMTKQGGGTGVSFNLAKKPTISKESAKGFSDEKEDAKKKPSKKGTVDKARDTISEIEELKRKETFKERNCRQGKRYNK</sequence>
<feature type="compositionally biased region" description="Low complexity" evidence="1">
    <location>
        <begin position="118"/>
        <end position="136"/>
    </location>
</feature>
<gene>
    <name evidence="2" type="ORF">g.39036</name>
</gene>
<proteinExistence type="predicted"/>
<organism evidence="2">
    <name type="scientific">Homalodisca liturata</name>
    <dbReference type="NCBI Taxonomy" id="320908"/>
    <lineage>
        <taxon>Eukaryota</taxon>
        <taxon>Metazoa</taxon>
        <taxon>Ecdysozoa</taxon>
        <taxon>Arthropoda</taxon>
        <taxon>Hexapoda</taxon>
        <taxon>Insecta</taxon>
        <taxon>Pterygota</taxon>
        <taxon>Neoptera</taxon>
        <taxon>Paraneoptera</taxon>
        <taxon>Hemiptera</taxon>
        <taxon>Auchenorrhyncha</taxon>
        <taxon>Membracoidea</taxon>
        <taxon>Cicadellidae</taxon>
        <taxon>Cicadellinae</taxon>
        <taxon>Proconiini</taxon>
        <taxon>Homalodisca</taxon>
    </lineage>
</organism>
<evidence type="ECO:0000313" key="2">
    <source>
        <dbReference type="EMBL" id="JAS90154.1"/>
    </source>
</evidence>
<name>A0A1B6IT91_9HEMI</name>
<reference evidence="2" key="1">
    <citation type="submission" date="2015-11" db="EMBL/GenBank/DDBJ databases">
        <title>De novo transcriptome assembly of four potential Pierce s Disease insect vectors from Arizona vineyards.</title>
        <authorList>
            <person name="Tassone E.E."/>
        </authorList>
    </citation>
    <scope>NUCLEOTIDE SEQUENCE</scope>
</reference>
<dbReference type="EMBL" id="GECU01017552">
    <property type="protein sequence ID" value="JAS90154.1"/>
    <property type="molecule type" value="Transcribed_RNA"/>
</dbReference>
<feature type="region of interest" description="Disordered" evidence="1">
    <location>
        <begin position="175"/>
        <end position="205"/>
    </location>
</feature>
<feature type="compositionally biased region" description="Basic and acidic residues" evidence="1">
    <location>
        <begin position="180"/>
        <end position="205"/>
    </location>
</feature>
<feature type="compositionally biased region" description="Polar residues" evidence="1">
    <location>
        <begin position="36"/>
        <end position="51"/>
    </location>
</feature>
<accession>A0A1B6IT91</accession>
<evidence type="ECO:0000256" key="1">
    <source>
        <dbReference type="SAM" id="MobiDB-lite"/>
    </source>
</evidence>
<protein>
    <submittedName>
        <fullName evidence="2">Uncharacterized protein</fullName>
    </submittedName>
</protein>
<feature type="region of interest" description="Disordered" evidence="1">
    <location>
        <begin position="1"/>
        <end position="144"/>
    </location>
</feature>